<dbReference type="InterPro" id="IPR019476">
    <property type="entry name" value="T4SS_TraD_DNA-bd"/>
</dbReference>
<dbReference type="PANTHER" id="PTHR30121:SF6">
    <property type="entry name" value="SLR6007 PROTEIN"/>
    <property type="match status" value="1"/>
</dbReference>
<evidence type="ECO:0000259" key="2">
    <source>
        <dbReference type="Pfam" id="PF10412"/>
    </source>
</evidence>
<dbReference type="AlphaFoldDB" id="K1YYB8"/>
<dbReference type="Pfam" id="PF10412">
    <property type="entry name" value="TrwB_AAD_bind"/>
    <property type="match status" value="1"/>
</dbReference>
<proteinExistence type="predicted"/>
<comment type="caution">
    <text evidence="4">The sequence shown here is derived from an EMBL/GenBank/DDBJ whole genome shotgun (WGS) entry which is preliminary data.</text>
</comment>
<feature type="domain" description="Type IV secretion system coupling protein TraD DNA-binding" evidence="2">
    <location>
        <begin position="388"/>
        <end position="681"/>
    </location>
</feature>
<feature type="domain" description="DUF8128" evidence="3">
    <location>
        <begin position="53"/>
        <end position="346"/>
    </location>
</feature>
<reference evidence="4" key="1">
    <citation type="journal article" date="2012" name="Science">
        <title>Fermentation, hydrogen, and sulfur metabolism in multiple uncultivated bacterial phyla.</title>
        <authorList>
            <person name="Wrighton K.C."/>
            <person name="Thomas B.C."/>
            <person name="Sharon I."/>
            <person name="Miller C.S."/>
            <person name="Castelle C.J."/>
            <person name="VerBerkmoes N.C."/>
            <person name="Wilkins M.J."/>
            <person name="Hettich R.L."/>
            <person name="Lipton M.S."/>
            <person name="Williams K.H."/>
            <person name="Long P.E."/>
            <person name="Banfield J.F."/>
        </authorList>
    </citation>
    <scope>NUCLEOTIDE SEQUENCE [LARGE SCALE GENOMIC DNA]</scope>
</reference>
<name>K1YYB8_9BACT</name>
<sequence>MSSRPKWRNEKSHFVIQITFCKKLNQTKAILEVSVDRLNEKGVFMAEQILNIFHNTIEEHKTFWNKTYSAPEFSFEMANIGGTIRFFFVVDSAYTEFLENQIYAHYPNIEIRKVEDYIPKSAGYIGKLGLLKSYISPIKIYTDFKEKSEKESVDPFSSITSALQKGGKNDIKLVQVRFSPLHDTAWKDPKKIAIIISHSPKWLKKAYLSKYSVAWKIGLSPIMGVIKLVLLIVHPHGHTEEAEIKDKNDPIERKLAGFGYSVGINIGCFGTDAVTAKVTIKEAVSSLNIFSISGGNGFRLAGEVREDASGELARRSGENNIILNSAELAGLVHLPTIYVQTPGINWVTTKMLEPPQNLPLVTNTKDVTPIGITNFRGGRTEFGLLPTDRRRHVYIIGKTGMGKSTLLENMIYDDILKGRGVAVIDPHGDLADTILSNIPKSRTNDVIVFDPSDYKNPIAFNMLESVPKELQPIVASGLLSIFKKMFAESWGPRLEYILRNTIITLLQVPDSTLMSIPMMLTQTSFRRKIIAKIQDPMMEKFWTSEFEAMEPKQMVEAVSPILNKVGQFLSSTLLRNILGQPKNPFSLRWIMDNKKIFIVNLSKGKIGEDSSALLGAMMVTKFQIEAMGRADIPEDEREDFYLYVDEFQNFATDSFATILSEARKYKLNLVMANQFIEQMPDTVRGAVFGNVGTIASFQVGFTDAAVLSGLMDEEVVSTNDLVNLGKYDIYTKLLINGMPSKVFSATTFWPIKLRVPNPEQKRDVIVKVSREKYSKPVEFVEKKINDYMTKIIEEEKKFKKDQEAYKEKMKEEKKKKSDEAKKPSA</sequence>
<evidence type="ECO:0000256" key="1">
    <source>
        <dbReference type="SAM" id="MobiDB-lite"/>
    </source>
</evidence>
<gene>
    <name evidence="4" type="ORF">ACD_78C00065G0014</name>
</gene>
<feature type="region of interest" description="Disordered" evidence="1">
    <location>
        <begin position="802"/>
        <end position="825"/>
    </location>
</feature>
<evidence type="ECO:0000259" key="3">
    <source>
        <dbReference type="Pfam" id="PF26449"/>
    </source>
</evidence>
<dbReference type="Gene3D" id="3.40.50.300">
    <property type="entry name" value="P-loop containing nucleotide triphosphate hydrolases"/>
    <property type="match status" value="2"/>
</dbReference>
<dbReference type="InterPro" id="IPR051162">
    <property type="entry name" value="T4SS_component"/>
</dbReference>
<accession>K1YYB8</accession>
<evidence type="ECO:0000313" key="4">
    <source>
        <dbReference type="EMBL" id="EKD30419.1"/>
    </source>
</evidence>
<protein>
    <submittedName>
        <fullName evidence="4">Uncharacterized protein</fullName>
    </submittedName>
</protein>
<dbReference type="EMBL" id="AMFJ01034065">
    <property type="protein sequence ID" value="EKD30419.1"/>
    <property type="molecule type" value="Genomic_DNA"/>
</dbReference>
<organism evidence="4">
    <name type="scientific">uncultured bacterium</name>
    <name type="common">gcode 4</name>
    <dbReference type="NCBI Taxonomy" id="1234023"/>
    <lineage>
        <taxon>Bacteria</taxon>
        <taxon>environmental samples</taxon>
    </lineage>
</organism>
<dbReference type="InterPro" id="IPR027417">
    <property type="entry name" value="P-loop_NTPase"/>
</dbReference>
<dbReference type="InterPro" id="IPR058441">
    <property type="entry name" value="DUF8128"/>
</dbReference>
<dbReference type="Pfam" id="PF26449">
    <property type="entry name" value="DUF8128"/>
    <property type="match status" value="1"/>
</dbReference>
<dbReference type="SUPFAM" id="SSF52540">
    <property type="entry name" value="P-loop containing nucleoside triphosphate hydrolases"/>
    <property type="match status" value="1"/>
</dbReference>
<dbReference type="PANTHER" id="PTHR30121">
    <property type="entry name" value="UNCHARACTERIZED PROTEIN YJGR-RELATED"/>
    <property type="match status" value="1"/>
</dbReference>